<evidence type="ECO:0000313" key="9">
    <source>
        <dbReference type="EMBL" id="RLL65056.1"/>
    </source>
</evidence>
<organism evidence="9 10">
    <name type="scientific">Paenirhodobacter hankyongi</name>
    <dbReference type="NCBI Taxonomy" id="2294033"/>
    <lineage>
        <taxon>Bacteria</taxon>
        <taxon>Pseudomonadati</taxon>
        <taxon>Pseudomonadota</taxon>
        <taxon>Alphaproteobacteria</taxon>
        <taxon>Rhodobacterales</taxon>
        <taxon>Rhodobacter group</taxon>
        <taxon>Paenirhodobacter</taxon>
    </lineage>
</organism>
<comment type="similarity">
    <text evidence="2">Belongs to the GMC oxidoreductase family.</text>
</comment>
<dbReference type="SUPFAM" id="SSF54373">
    <property type="entry name" value="FAD-linked reductases, C-terminal domain"/>
    <property type="match status" value="1"/>
</dbReference>
<dbReference type="Gene3D" id="3.50.50.60">
    <property type="entry name" value="FAD/NAD(P)-binding domain"/>
    <property type="match status" value="1"/>
</dbReference>
<dbReference type="PIRSF" id="PIRSF000137">
    <property type="entry name" value="Alcohol_oxidase"/>
    <property type="match status" value="1"/>
</dbReference>
<dbReference type="Pfam" id="PF05199">
    <property type="entry name" value="GMC_oxred_C"/>
    <property type="match status" value="1"/>
</dbReference>
<evidence type="ECO:0000256" key="6">
    <source>
        <dbReference type="SAM" id="MobiDB-lite"/>
    </source>
</evidence>
<sequence>MSRRPRGSPSWAPRSTTETTRWTEGMGAEGTRAMQDSFDFIVIGSGSGGAPVARRLAEAGAEVLVLEAGRDPKGVREIEDPSCWFGLQRSIWDWAHDYAPAPEVLGRTIAIPRGKAVGGSSATNAMMWYRGTPADYARWDAEAPGWSFDDCLPFIRRAEDWAGGATHLRGVGGPLSIERSSTEHPLTRAMLAGGRAMGLPELADPNGPEPLGVALGNFNLKDGRRWTSADGYLRPMLGRGVTLLPETRALGLIFTGDRATGVETTAGRFTARRGVILAAGAFETPRLLTLAGIGPEAELARLGLACRVRAEGVGQNLQDHPLLRALNFRLTEPFGPMQGNGGGTLTIWKSDASLPEADLLAFPIQGRSGVPALMEHYRLPDQGPLFAIGLGVMRSWSRGRLRLTGTGVDDPLDIRPGLLTDPRDLAAMKRGVEAMLDMVTGPAFAGLFAGFAAPEGRLAGDALDTFVRRGCSTFFHCCGTARMGASDEAPVTPRLAVRGTRGLWVADASVIPVIPACHTHAPVTLIGERAATFILEDA</sequence>
<dbReference type="GO" id="GO:0016614">
    <property type="term" value="F:oxidoreductase activity, acting on CH-OH group of donors"/>
    <property type="evidence" value="ECO:0007669"/>
    <property type="project" value="InterPro"/>
</dbReference>
<evidence type="ECO:0000256" key="2">
    <source>
        <dbReference type="ARBA" id="ARBA00010790"/>
    </source>
</evidence>
<dbReference type="EMBL" id="RCHI01000007">
    <property type="protein sequence ID" value="RLL65056.1"/>
    <property type="molecule type" value="Genomic_DNA"/>
</dbReference>
<feature type="active site" description="Proton acceptor" evidence="5">
    <location>
        <position position="518"/>
    </location>
</feature>
<dbReference type="InterPro" id="IPR012132">
    <property type="entry name" value="GMC_OxRdtase"/>
</dbReference>
<accession>A0A421BQ45</accession>
<dbReference type="Pfam" id="PF00732">
    <property type="entry name" value="GMC_oxred_N"/>
    <property type="match status" value="1"/>
</dbReference>
<evidence type="ECO:0000256" key="1">
    <source>
        <dbReference type="ARBA" id="ARBA00001974"/>
    </source>
</evidence>
<dbReference type="InterPro" id="IPR036188">
    <property type="entry name" value="FAD/NAD-bd_sf"/>
</dbReference>
<dbReference type="GO" id="GO:0050660">
    <property type="term" value="F:flavin adenine dinucleotide binding"/>
    <property type="evidence" value="ECO:0007669"/>
    <property type="project" value="InterPro"/>
</dbReference>
<evidence type="ECO:0000259" key="7">
    <source>
        <dbReference type="Pfam" id="PF00732"/>
    </source>
</evidence>
<feature type="domain" description="Glucose-methanol-choline oxidoreductase N-terminal" evidence="7">
    <location>
        <begin position="51"/>
        <end position="321"/>
    </location>
</feature>
<evidence type="ECO:0000256" key="3">
    <source>
        <dbReference type="ARBA" id="ARBA00022630"/>
    </source>
</evidence>
<dbReference type="AlphaFoldDB" id="A0A421BQ45"/>
<feature type="active site" description="Proton donor" evidence="5">
    <location>
        <position position="476"/>
    </location>
</feature>
<feature type="domain" description="Glucose-methanol-choline oxidoreductase C-terminal" evidence="8">
    <location>
        <begin position="397"/>
        <end position="527"/>
    </location>
</feature>
<dbReference type="PANTHER" id="PTHR11552:SF147">
    <property type="entry name" value="CHOLINE DEHYDROGENASE, MITOCHONDRIAL"/>
    <property type="match status" value="1"/>
</dbReference>
<feature type="region of interest" description="Disordered" evidence="6">
    <location>
        <begin position="1"/>
        <end position="20"/>
    </location>
</feature>
<dbReference type="SUPFAM" id="SSF51905">
    <property type="entry name" value="FAD/NAD(P)-binding domain"/>
    <property type="match status" value="1"/>
</dbReference>
<evidence type="ECO:0000259" key="8">
    <source>
        <dbReference type="Pfam" id="PF05199"/>
    </source>
</evidence>
<name>A0A421BQ45_9RHOB</name>
<dbReference type="InterPro" id="IPR000172">
    <property type="entry name" value="GMC_OxRdtase_N"/>
</dbReference>
<protein>
    <submittedName>
        <fullName evidence="9">GMC family oxidoreductase</fullName>
    </submittedName>
</protein>
<comment type="cofactor">
    <cofactor evidence="1">
        <name>FAD</name>
        <dbReference type="ChEBI" id="CHEBI:57692"/>
    </cofactor>
</comment>
<proteinExistence type="inferred from homology"/>
<dbReference type="InterPro" id="IPR007867">
    <property type="entry name" value="GMC_OxRtase_C"/>
</dbReference>
<dbReference type="Gene3D" id="3.30.560.10">
    <property type="entry name" value="Glucose Oxidase, domain 3"/>
    <property type="match status" value="1"/>
</dbReference>
<evidence type="ECO:0000256" key="4">
    <source>
        <dbReference type="ARBA" id="ARBA00022827"/>
    </source>
</evidence>
<comment type="caution">
    <text evidence="9">The sequence shown here is derived from an EMBL/GenBank/DDBJ whole genome shotgun (WGS) entry which is preliminary data.</text>
</comment>
<dbReference type="Proteomes" id="UP000279673">
    <property type="component" value="Unassembled WGS sequence"/>
</dbReference>
<keyword evidence="3" id="KW-0285">Flavoprotein</keyword>
<gene>
    <name evidence="9" type="ORF">DYS74_09510</name>
</gene>
<keyword evidence="10" id="KW-1185">Reference proteome</keyword>
<dbReference type="PANTHER" id="PTHR11552">
    <property type="entry name" value="GLUCOSE-METHANOL-CHOLINE GMC OXIDOREDUCTASE"/>
    <property type="match status" value="1"/>
</dbReference>
<evidence type="ECO:0000256" key="5">
    <source>
        <dbReference type="PIRSR" id="PIRSR000137-1"/>
    </source>
</evidence>
<evidence type="ECO:0000313" key="10">
    <source>
        <dbReference type="Proteomes" id="UP000279673"/>
    </source>
</evidence>
<keyword evidence="4" id="KW-0274">FAD</keyword>
<reference evidence="9 10" key="1">
    <citation type="submission" date="2018-10" db="EMBL/GenBank/DDBJ databases">
        <title>Rhodobacter sp . BO-81.</title>
        <authorList>
            <person name="Im W.T."/>
        </authorList>
    </citation>
    <scope>NUCLEOTIDE SEQUENCE [LARGE SCALE GENOMIC DNA]</scope>
    <source>
        <strain evidence="9 10">BO-81</strain>
    </source>
</reference>